<feature type="region of interest" description="Disordered" evidence="1">
    <location>
        <begin position="1584"/>
        <end position="1635"/>
    </location>
</feature>
<feature type="region of interest" description="Disordered" evidence="1">
    <location>
        <begin position="2212"/>
        <end position="2235"/>
    </location>
</feature>
<feature type="region of interest" description="Disordered" evidence="1">
    <location>
        <begin position="1482"/>
        <end position="1516"/>
    </location>
</feature>
<feature type="region of interest" description="Disordered" evidence="1">
    <location>
        <begin position="578"/>
        <end position="706"/>
    </location>
</feature>
<feature type="compositionally biased region" description="Basic and acidic residues" evidence="1">
    <location>
        <begin position="1661"/>
        <end position="1671"/>
    </location>
</feature>
<feature type="region of interest" description="Disordered" evidence="1">
    <location>
        <begin position="1372"/>
        <end position="1397"/>
    </location>
</feature>
<feature type="compositionally biased region" description="Basic and acidic residues" evidence="1">
    <location>
        <begin position="2226"/>
        <end position="2235"/>
    </location>
</feature>
<feature type="compositionally biased region" description="Low complexity" evidence="1">
    <location>
        <begin position="1428"/>
        <end position="1442"/>
    </location>
</feature>
<feature type="compositionally biased region" description="Acidic residues" evidence="1">
    <location>
        <begin position="642"/>
        <end position="653"/>
    </location>
</feature>
<feature type="compositionally biased region" description="Polar residues" evidence="1">
    <location>
        <begin position="200"/>
        <end position="211"/>
    </location>
</feature>
<feature type="compositionally biased region" description="Basic and acidic residues" evidence="1">
    <location>
        <begin position="266"/>
        <end position="277"/>
    </location>
</feature>
<name>A0AAW2HDL4_9NEOP</name>
<feature type="compositionally biased region" description="Polar residues" evidence="1">
    <location>
        <begin position="253"/>
        <end position="262"/>
    </location>
</feature>
<reference evidence="2" key="1">
    <citation type="journal article" date="2024" name="Gigascience">
        <title>Chromosome-level genome of the poultry shaft louse Menopon gallinae provides insight into the host-switching and adaptive evolution of parasitic lice.</title>
        <authorList>
            <person name="Xu Y."/>
            <person name="Ma L."/>
            <person name="Liu S."/>
            <person name="Liang Y."/>
            <person name="Liu Q."/>
            <person name="He Z."/>
            <person name="Tian L."/>
            <person name="Duan Y."/>
            <person name="Cai W."/>
            <person name="Li H."/>
            <person name="Song F."/>
        </authorList>
    </citation>
    <scope>NUCLEOTIDE SEQUENCE</scope>
    <source>
        <strain evidence="2">Cailab_2023a</strain>
    </source>
</reference>
<feature type="compositionally biased region" description="Basic and acidic residues" evidence="1">
    <location>
        <begin position="632"/>
        <end position="641"/>
    </location>
</feature>
<feature type="compositionally biased region" description="Basic and acidic residues" evidence="1">
    <location>
        <begin position="2294"/>
        <end position="2332"/>
    </location>
</feature>
<feature type="compositionally biased region" description="Basic and acidic residues" evidence="1">
    <location>
        <begin position="2413"/>
        <end position="2422"/>
    </location>
</feature>
<feature type="region of interest" description="Disordered" evidence="1">
    <location>
        <begin position="1528"/>
        <end position="1551"/>
    </location>
</feature>
<evidence type="ECO:0000256" key="1">
    <source>
        <dbReference type="SAM" id="MobiDB-lite"/>
    </source>
</evidence>
<proteinExistence type="predicted"/>
<feature type="region of interest" description="Disordered" evidence="1">
    <location>
        <begin position="2294"/>
        <end position="2437"/>
    </location>
</feature>
<feature type="compositionally biased region" description="Polar residues" evidence="1">
    <location>
        <begin position="1865"/>
        <end position="1879"/>
    </location>
</feature>
<evidence type="ECO:0000313" key="2">
    <source>
        <dbReference type="EMBL" id="KAL0267871.1"/>
    </source>
</evidence>
<feature type="compositionally biased region" description="Basic residues" evidence="1">
    <location>
        <begin position="2333"/>
        <end position="2365"/>
    </location>
</feature>
<protein>
    <submittedName>
        <fullName evidence="2">Uncharacterized protein</fullName>
    </submittedName>
</protein>
<dbReference type="EMBL" id="JARGDH010000005">
    <property type="protein sequence ID" value="KAL0267871.1"/>
    <property type="molecule type" value="Genomic_DNA"/>
</dbReference>
<feature type="region of interest" description="Disordered" evidence="1">
    <location>
        <begin position="1865"/>
        <end position="1915"/>
    </location>
</feature>
<feature type="compositionally biased region" description="Polar residues" evidence="1">
    <location>
        <begin position="225"/>
        <end position="238"/>
    </location>
</feature>
<feature type="region of interest" description="Disordered" evidence="1">
    <location>
        <begin position="2138"/>
        <end position="2174"/>
    </location>
</feature>
<feature type="region of interest" description="Disordered" evidence="1">
    <location>
        <begin position="200"/>
        <end position="277"/>
    </location>
</feature>
<feature type="compositionally biased region" description="Basic and acidic residues" evidence="1">
    <location>
        <begin position="2533"/>
        <end position="2543"/>
    </location>
</feature>
<feature type="region of interest" description="Disordered" evidence="1">
    <location>
        <begin position="1417"/>
        <end position="1446"/>
    </location>
</feature>
<feature type="region of interest" description="Disordered" evidence="1">
    <location>
        <begin position="312"/>
        <end position="423"/>
    </location>
</feature>
<feature type="compositionally biased region" description="Basic and acidic residues" evidence="1">
    <location>
        <begin position="239"/>
        <end position="250"/>
    </location>
</feature>
<accession>A0AAW2HDL4</accession>
<gene>
    <name evidence="2" type="ORF">PYX00_010019</name>
</gene>
<feature type="compositionally biased region" description="Basic and acidic residues" evidence="1">
    <location>
        <begin position="377"/>
        <end position="386"/>
    </location>
</feature>
<feature type="region of interest" description="Disordered" evidence="1">
    <location>
        <begin position="1647"/>
        <end position="1675"/>
    </location>
</feature>
<feature type="compositionally biased region" description="Basic residues" evidence="1">
    <location>
        <begin position="1532"/>
        <end position="1544"/>
    </location>
</feature>
<feature type="compositionally biased region" description="Basic and acidic residues" evidence="1">
    <location>
        <begin position="1611"/>
        <end position="1631"/>
    </location>
</feature>
<feature type="compositionally biased region" description="Basic and acidic residues" evidence="1">
    <location>
        <begin position="1881"/>
        <end position="1894"/>
    </location>
</feature>
<feature type="region of interest" description="Disordered" evidence="1">
    <location>
        <begin position="2514"/>
        <end position="2565"/>
    </location>
</feature>
<sequence>MKQKEVSKGPDNKKGNLSAFDMRNLAPGPKVSLTAAAVILITLAVWPVGRAEAENVSLAESKNEKSSADGNISLKPKRSLSSKVGNFADRTLDRTSSRRFNHNKWDAGDDATDDDVQYSLQSDSFGNGAGDVGYENDGYGYDDDEYDHLTGKRFDDDTVKLSEEVTKERNTFDKGLSTEKSVNVPDSTTIQLLSFQAKNISPGSEDINTNDVPKMKTMGTGAQKPYSTKDSLGSNSLKKTNDNKPQDMKDIGTTGNDKNTGQIKIVDSKDIANKPTIESRTEAAKVADAGAANQMNQMNQINQINQMDAQKLKDNSVKENNAIGKDSKFSAMPKNEVKIADKDVKRADSKTLSEESDASSKLKDGKDMDGSISEGKANADAEKRGQESNVAELVSNDYKESFENMSGAGITDDEKGVEEKNVAGLRDTRNELPYIKDPLKNVRKKGAIRRNLSHRSEILDNTLEDKQDRVSKEPYHLDFPLADLENTDYHRNFIKSLKRFKGLDESDRILCQGDAPSPYADQNKKQIAPQVIEEEQRKRRSRLRRLKASPFFVRKRDRDEDECSSLYAYGQSIRARMPYGGSFDDAPRYSNRGANTGMYRRNMDRPDMNPQDDNYIFDSYEEDDDAINVKNKRQDDDRLNDSDAEDEGDEDYSYPDRQYETERLSPYPVKRKSSSQKEYEPKLQKRKFKEQSTPYEDSPRPNGPLLLVQRKDNGLQSMKSFDAKHKSEETVNSEDLAKLLSRDGNYVVLRKVPGKNKAQKVYDAEFGGRPNEAVLSEVSETGRKEKFKGPQSEYALKERTIPIFDQRRMGMETVAESTPKKKDDRFINLSELLKDSKIDEKKDMIVTVEKQGDRGNMFRRGESSKKFVYKTPLQDFRRPKDFEGNSDRYDPAIIVQRDVYRQEDKPEKVGMATDNRILPSPERMVKSFKKEGKEVVLLNRPYNAIAVKTKSQEAVVQDLGGSSPSRENPLPPLSMYIPFMTPLVPPVQPSGAATSQSQVAPNQNPQKMSLQNFAMQNMVPQSPQMGQQAMNNPMTNPLAMFPGLNINPNANKGNTYGKPTGLAEGSVYNANLVVGKKAPNPLQNNYIPPQNGLMNTGVHMQITLPDFSNKNQDLGRKYFLYGSQNYDRPNTPMHDVKVIQQEYGPQFPYTETSQNYDPKQQTYSKTPVTLMKNTESGKAIPVEKSGVLPSHNRQNPAPYDVQKPNAYSGKQQWLANVFQLNNRPMDMYDNYKTIVKKDISERRHPLSGSLKRFMRDFQGLNQPFISNVYTEQTLPGISLKELTSHSNKHLEKLNNFLKEIITNKMDDIGNDNKKTFKRGMKYKDQKGWQLNEGGSAPHASSGKWTSIDYGSAMDYRDRNYNSGESLLKDAEAMTGEEPDAHFSKRSKRSLNRCEPAMKDSTDALEVKIKSIPYKVEPQPLSTYSNGDQQQQQTQQQTQQQQQKTNSRSYMILPPDKLMDLLNVFSPAQGLQPDEKISVKDICKRDGSAGGSGPNAAVNRKSEGGGSRSRKKRQAEGVRKSFGIFMDPLAKKSNYRKGGRKRRRRREIELDESTPNDFQNFLMTSLGGLGSQKREVVKKEEAIWESEGQHDGSNQIVDGMSNRDPNEGSTVGKREISDSKMDSRNGKDDSTKIRIRIVDGSSDGELIAKASEIGDNSPLTPEEEKGGLRDENNPGVHEVYLIAKSDRKKKKYATPRSGKSDNIEAFDMKIFKDLFNKFLYGHPDQTLQKQPISSHLPQVETVYNPSPGSNKAQIEKISDQKYFAKPQTYYNGSATAFEGSDMHPSHRAGNMNSFAYQTKDEHAPYPVQGPSCPVRSFEFERLESHSPSRSMPYSRQQFSIGDHYASLTNNQEIIYKDENSQKANVVVSSRSGSPKQQTFMSLRRETGKEPFRGGNREGSNPNSLHPDYSEDGPAFTEQRASNTYPYRGDYDIPENGEVPERSAFNDEIEELEENVNPKMVEMWKNYAKTHLTPASHKEAMDREFKEAYLRTGASQMLTSKLAGDVMKKDKFGASLIKSLNQQDYDRLTKDKSEFMGQDRTREKVGKRSTQNSNTRPVEIGRRLFYSFKTEIPAQEYYTIYADPVRLRNSLVNRETSTNGRSDEVEIDVQRQKLKRKSREIGKRDSVENVIGGYIVRKSVSDRGENGGENRAKRKSELYEARNDFPESRNRVKRSEGCIKSAGKEKVIEKRLSSGHLTESHFRKYHRKNFGGKRFVDGSQGGGGQLCPEKRVKRDSLSDTLKTDLSRRMEEEKRARMMVKNFKVEFTKEENPYCIGNFIPMVSSAADISEIQGEDKKKKLTEESKHKEAVHQQQECRSHGKSETPDIFKTFDIKRGRRKNRQVKRASRERARHTILGRAHSGHRKDKKISEEGFEPLTPDARFSERSTSNHANRDGIQALTEEGPYKVSLGESNEPDRKVDRNRAAGKGAPKQFTHGFSHEAPLLTPINPLDSPKIFDALKWIHESESKDGHGNDADVRGSVDETALQLTKAAKVEEAKSDPFIGAVLVLAKRENKNPDEGDEIGFGGVASSQSRHSEVKKRNSDWNEEMSEEPMQSLEIASLFHSQ</sequence>
<feature type="region of interest" description="Disordered" evidence="1">
    <location>
        <begin position="56"/>
        <end position="80"/>
    </location>
</feature>
<feature type="compositionally biased region" description="Basic and acidic residues" evidence="1">
    <location>
        <begin position="412"/>
        <end position="423"/>
    </location>
</feature>
<comment type="caution">
    <text evidence="2">The sequence shown here is derived from an EMBL/GenBank/DDBJ whole genome shotgun (WGS) entry which is preliminary data.</text>
</comment>
<organism evidence="2">
    <name type="scientific">Menopon gallinae</name>
    <name type="common">poultry shaft louse</name>
    <dbReference type="NCBI Taxonomy" id="328185"/>
    <lineage>
        <taxon>Eukaryota</taxon>
        <taxon>Metazoa</taxon>
        <taxon>Ecdysozoa</taxon>
        <taxon>Arthropoda</taxon>
        <taxon>Hexapoda</taxon>
        <taxon>Insecta</taxon>
        <taxon>Pterygota</taxon>
        <taxon>Neoptera</taxon>
        <taxon>Paraneoptera</taxon>
        <taxon>Psocodea</taxon>
        <taxon>Troctomorpha</taxon>
        <taxon>Phthiraptera</taxon>
        <taxon>Amblycera</taxon>
        <taxon>Menoponidae</taxon>
        <taxon>Menopon</taxon>
    </lineage>
</organism>
<feature type="compositionally biased region" description="Basic and acidic residues" evidence="1">
    <location>
        <begin position="335"/>
        <end position="369"/>
    </location>
</feature>